<keyword evidence="3" id="KW-1185">Reference proteome</keyword>
<dbReference type="EMBL" id="PGGN01000002">
    <property type="protein sequence ID" value="PSH58458.1"/>
    <property type="molecule type" value="Genomic_DNA"/>
</dbReference>
<dbReference type="SUPFAM" id="SSF53448">
    <property type="entry name" value="Nucleotide-diphospho-sugar transferases"/>
    <property type="match status" value="1"/>
</dbReference>
<dbReference type="OrthoDB" id="6116224at2"/>
<evidence type="ECO:0000259" key="1">
    <source>
        <dbReference type="Pfam" id="PF00535"/>
    </source>
</evidence>
<name>A0A2P7AW61_9HYPH</name>
<feature type="domain" description="Glycosyltransferase 2-like" evidence="1">
    <location>
        <begin position="10"/>
        <end position="153"/>
    </location>
</feature>
<dbReference type="GO" id="GO:0016740">
    <property type="term" value="F:transferase activity"/>
    <property type="evidence" value="ECO:0007669"/>
    <property type="project" value="UniProtKB-KW"/>
</dbReference>
<dbReference type="AlphaFoldDB" id="A0A2P7AW61"/>
<gene>
    <name evidence="2" type="ORF">CU100_12735</name>
</gene>
<protein>
    <submittedName>
        <fullName evidence="2">Glycosyl transferase family A</fullName>
    </submittedName>
</protein>
<reference evidence="3" key="1">
    <citation type="submission" date="2017-11" db="EMBL/GenBank/DDBJ databases">
        <authorList>
            <person name="Kuznetsova I."/>
            <person name="Sazanova A."/>
            <person name="Chirak E."/>
            <person name="Safronova V."/>
            <person name="Willems A."/>
        </authorList>
    </citation>
    <scope>NUCLEOTIDE SEQUENCE [LARGE SCALE GENOMIC DNA]</scope>
    <source>
        <strain evidence="3">PEPV15</strain>
    </source>
</reference>
<organism evidence="2 3">
    <name type="scientific">Phyllobacterium endophyticum</name>
    <dbReference type="NCBI Taxonomy" id="1149773"/>
    <lineage>
        <taxon>Bacteria</taxon>
        <taxon>Pseudomonadati</taxon>
        <taxon>Pseudomonadota</taxon>
        <taxon>Alphaproteobacteria</taxon>
        <taxon>Hyphomicrobiales</taxon>
        <taxon>Phyllobacteriaceae</taxon>
        <taxon>Phyllobacterium</taxon>
    </lineage>
</organism>
<sequence>MTEHLRTICVGTVTRNRPIMLQALLDSYAMMAIPANVKLEYVIIENSATATVHGIVDRFRAKVPNSVVRYETESRLGISFVRNRVLDNAISTGCDLLTFADDDETVDPNWLTELLTERDALDLDIVGGPVRLAPMNNISRWKQLLWNGLNIKVQKDERKADFVRDQGGAGELRLATNNWMGNLSFFRSTGLRFDETLGLNGGEDWRLYRESKKLVAKTGWAPRAVVFDTIATERLTLSYHFRRSRNHCAIEVKTKLVNRKKATLFRLPGSIAARLLKVIVQLFRMPVAPGLSLLTIAWSLGGIIGLIQGLTNISTPHYQTTTGK</sequence>
<evidence type="ECO:0000313" key="2">
    <source>
        <dbReference type="EMBL" id="PSH58458.1"/>
    </source>
</evidence>
<dbReference type="CDD" id="cd00761">
    <property type="entry name" value="Glyco_tranf_GTA_type"/>
    <property type="match status" value="1"/>
</dbReference>
<accession>A0A2P7AW61</accession>
<keyword evidence="2" id="KW-0808">Transferase</keyword>
<dbReference type="RefSeq" id="WP_106716897.1">
    <property type="nucleotide sequence ID" value="NZ_JACHXT010000001.1"/>
</dbReference>
<dbReference type="Proteomes" id="UP000241158">
    <property type="component" value="Unassembled WGS sequence"/>
</dbReference>
<comment type="caution">
    <text evidence="2">The sequence shown here is derived from an EMBL/GenBank/DDBJ whole genome shotgun (WGS) entry which is preliminary data.</text>
</comment>
<dbReference type="InterPro" id="IPR029044">
    <property type="entry name" value="Nucleotide-diphossugar_trans"/>
</dbReference>
<dbReference type="Gene3D" id="3.90.550.10">
    <property type="entry name" value="Spore Coat Polysaccharide Biosynthesis Protein SpsA, Chain A"/>
    <property type="match status" value="1"/>
</dbReference>
<dbReference type="Pfam" id="PF00535">
    <property type="entry name" value="Glycos_transf_2"/>
    <property type="match status" value="1"/>
</dbReference>
<proteinExistence type="predicted"/>
<evidence type="ECO:0000313" key="3">
    <source>
        <dbReference type="Proteomes" id="UP000241158"/>
    </source>
</evidence>
<dbReference type="InterPro" id="IPR001173">
    <property type="entry name" value="Glyco_trans_2-like"/>
</dbReference>